<evidence type="ECO:0000256" key="4">
    <source>
        <dbReference type="SAM" id="SignalP"/>
    </source>
</evidence>
<feature type="compositionally biased region" description="Basic and acidic residues" evidence="3">
    <location>
        <begin position="234"/>
        <end position="245"/>
    </location>
</feature>
<evidence type="ECO:0000256" key="3">
    <source>
        <dbReference type="SAM" id="MobiDB-lite"/>
    </source>
</evidence>
<protein>
    <recommendedName>
        <fullName evidence="5">Peptidase C1A papain C-terminal domain-containing protein</fullName>
    </recommendedName>
</protein>
<dbReference type="GO" id="GO:0006508">
    <property type="term" value="P:proteolysis"/>
    <property type="evidence" value="ECO:0007669"/>
    <property type="project" value="InterPro"/>
</dbReference>
<dbReference type="PANTHER" id="PTHR12411">
    <property type="entry name" value="CYSTEINE PROTEASE FAMILY C1-RELATED"/>
    <property type="match status" value="1"/>
</dbReference>
<dbReference type="PROSITE" id="PS00139">
    <property type="entry name" value="THIOL_PROTEASE_CYS"/>
    <property type="match status" value="1"/>
</dbReference>
<feature type="domain" description="Peptidase C1A papain C-terminal" evidence="5">
    <location>
        <begin position="87"/>
        <end position="349"/>
    </location>
</feature>
<evidence type="ECO:0000313" key="6">
    <source>
        <dbReference type="EMBL" id="CAJ1384375.1"/>
    </source>
</evidence>
<dbReference type="Gene3D" id="3.90.70.10">
    <property type="entry name" value="Cysteine proteinases"/>
    <property type="match status" value="1"/>
</dbReference>
<keyword evidence="7" id="KW-1185">Reference proteome</keyword>
<proteinExistence type="inferred from homology"/>
<dbReference type="InterPro" id="IPR038765">
    <property type="entry name" value="Papain-like_cys_pep_sf"/>
</dbReference>
<dbReference type="AlphaFoldDB" id="A0AA36MSP9"/>
<keyword evidence="2" id="KW-0865">Zymogen</keyword>
<dbReference type="CDD" id="cd02620">
    <property type="entry name" value="Peptidase_C1A_CathepsinB"/>
    <property type="match status" value="1"/>
</dbReference>
<comment type="similarity">
    <text evidence="1">Belongs to the peptidase C1 family.</text>
</comment>
<accession>A0AA36MSP9</accession>
<comment type="caution">
    <text evidence="6">The sequence shown here is derived from an EMBL/GenBank/DDBJ whole genome shotgun (WGS) entry which is preliminary data.</text>
</comment>
<dbReference type="Pfam" id="PF00112">
    <property type="entry name" value="Peptidase_C1"/>
    <property type="match status" value="1"/>
</dbReference>
<dbReference type="PRINTS" id="PR00705">
    <property type="entry name" value="PAPAIN"/>
</dbReference>
<evidence type="ECO:0000313" key="7">
    <source>
        <dbReference type="Proteomes" id="UP001178507"/>
    </source>
</evidence>
<gene>
    <name evidence="6" type="ORF">EVOR1521_LOCUS11257</name>
</gene>
<dbReference type="InterPro" id="IPR000169">
    <property type="entry name" value="Pept_cys_AS"/>
</dbReference>
<dbReference type="SMART" id="SM00645">
    <property type="entry name" value="Pept_C1"/>
    <property type="match status" value="1"/>
</dbReference>
<dbReference type="GO" id="GO:0008234">
    <property type="term" value="F:cysteine-type peptidase activity"/>
    <property type="evidence" value="ECO:0007669"/>
    <property type="project" value="InterPro"/>
</dbReference>
<evidence type="ECO:0000259" key="5">
    <source>
        <dbReference type="SMART" id="SM00645"/>
    </source>
</evidence>
<dbReference type="SUPFAM" id="SSF54001">
    <property type="entry name" value="Cysteine proteinases"/>
    <property type="match status" value="1"/>
</dbReference>
<dbReference type="EMBL" id="CAUJNA010001112">
    <property type="protein sequence ID" value="CAJ1384375.1"/>
    <property type="molecule type" value="Genomic_DNA"/>
</dbReference>
<dbReference type="InterPro" id="IPR025660">
    <property type="entry name" value="Pept_his_AS"/>
</dbReference>
<dbReference type="Proteomes" id="UP001178507">
    <property type="component" value="Unassembled WGS sequence"/>
</dbReference>
<organism evidence="6 7">
    <name type="scientific">Effrenium voratum</name>
    <dbReference type="NCBI Taxonomy" id="2562239"/>
    <lineage>
        <taxon>Eukaryota</taxon>
        <taxon>Sar</taxon>
        <taxon>Alveolata</taxon>
        <taxon>Dinophyceae</taxon>
        <taxon>Suessiales</taxon>
        <taxon>Symbiodiniaceae</taxon>
        <taxon>Effrenium</taxon>
    </lineage>
</organism>
<feature type="region of interest" description="Disordered" evidence="3">
    <location>
        <begin position="200"/>
        <end position="250"/>
    </location>
</feature>
<dbReference type="InterPro" id="IPR013128">
    <property type="entry name" value="Peptidase_C1A"/>
</dbReference>
<name>A0AA36MSP9_9DINO</name>
<dbReference type="InterPro" id="IPR000668">
    <property type="entry name" value="Peptidase_C1A_C"/>
</dbReference>
<evidence type="ECO:0000256" key="2">
    <source>
        <dbReference type="ARBA" id="ARBA00023145"/>
    </source>
</evidence>
<evidence type="ECO:0000256" key="1">
    <source>
        <dbReference type="ARBA" id="ARBA00008455"/>
    </source>
</evidence>
<keyword evidence="4" id="KW-0732">Signal</keyword>
<feature type="chain" id="PRO_5041356036" description="Peptidase C1A papain C-terminal domain-containing protein" evidence="4">
    <location>
        <begin position="17"/>
        <end position="364"/>
    </location>
</feature>
<reference evidence="6" key="1">
    <citation type="submission" date="2023-08" db="EMBL/GenBank/DDBJ databases">
        <authorList>
            <person name="Chen Y."/>
            <person name="Shah S."/>
            <person name="Dougan E. K."/>
            <person name="Thang M."/>
            <person name="Chan C."/>
        </authorList>
    </citation>
    <scope>NUCLEOTIDE SEQUENCE</scope>
</reference>
<feature type="signal peptide" evidence="4">
    <location>
        <begin position="1"/>
        <end position="16"/>
    </location>
</feature>
<dbReference type="PROSITE" id="PS00639">
    <property type="entry name" value="THIOL_PROTEASE_HIS"/>
    <property type="match status" value="1"/>
</dbReference>
<sequence>MARALCVGLMFGAAGAAVHPERAAMIEEIQRTSNVLWTPGVVERFAAEKPGVSKIYGVKGNVSEAIQKAIARGEIERLLLVDDGEEVPENFDSAEQWPECAKMINDIRDQSNCGCCWAFAGAEAASDRMCIASKGKTMVPISAQDVCFNANPDGCDGGMIDTPWSYIKRSGAVSGGQYKGTGPFGQGLCSDFSLPHCHHHGPQGKDPYPAEGKPGCPSESSPPGPTKCDGSAKAPHDDFQKDKYSYKGTTQSASGEKAIQKMIMMGGPVETAFTVYSDFELYTSGIYHHVSGSMAGGHAVRMVGWGVDKGVKYWKIANSWNPYWGEKGFFRILRGTNEGGIEDQVVGSAADATWGQGMQQEIVV</sequence>